<keyword evidence="10" id="KW-1185">Reference proteome</keyword>
<feature type="domain" description="EXPERA" evidence="8">
    <location>
        <begin position="40"/>
        <end position="244"/>
    </location>
</feature>
<evidence type="ECO:0000313" key="10">
    <source>
        <dbReference type="Proteomes" id="UP000799429"/>
    </source>
</evidence>
<dbReference type="OrthoDB" id="5415655at2759"/>
<dbReference type="GO" id="GO:0005783">
    <property type="term" value="C:endoplasmic reticulum"/>
    <property type="evidence" value="ECO:0007669"/>
    <property type="project" value="TreeGrafter"/>
</dbReference>
<evidence type="ECO:0000256" key="2">
    <source>
        <dbReference type="ARBA" id="ARBA00008337"/>
    </source>
</evidence>
<dbReference type="PROSITE" id="PS51751">
    <property type="entry name" value="EXPERA"/>
    <property type="match status" value="1"/>
</dbReference>
<keyword evidence="4 6" id="KW-1133">Transmembrane helix</keyword>
<comment type="subcellular location">
    <subcellularLocation>
        <location evidence="1">Membrane</location>
        <topology evidence="1">Multi-pass membrane protein</topology>
    </subcellularLocation>
</comment>
<evidence type="ECO:0000256" key="4">
    <source>
        <dbReference type="ARBA" id="ARBA00022989"/>
    </source>
</evidence>
<accession>A0A9P4S6K0</accession>
<evidence type="ECO:0000256" key="7">
    <source>
        <dbReference type="SAM" id="Phobius"/>
    </source>
</evidence>
<evidence type="ECO:0000259" key="8">
    <source>
        <dbReference type="PROSITE" id="PS51751"/>
    </source>
</evidence>
<keyword evidence="5 6" id="KW-0472">Membrane</keyword>
<comment type="similarity">
    <text evidence="2">Belongs to the EBP family.</text>
</comment>
<dbReference type="PANTHER" id="PTHR14207">
    <property type="entry name" value="STEROL ISOMERASE"/>
    <property type="match status" value="1"/>
</dbReference>
<reference evidence="9" key="1">
    <citation type="journal article" date="2020" name="Stud. Mycol.">
        <title>101 Dothideomycetes genomes: a test case for predicting lifestyles and emergence of pathogens.</title>
        <authorList>
            <person name="Haridas S."/>
            <person name="Albert R."/>
            <person name="Binder M."/>
            <person name="Bloem J."/>
            <person name="Labutti K."/>
            <person name="Salamov A."/>
            <person name="Andreopoulos B."/>
            <person name="Baker S."/>
            <person name="Barry K."/>
            <person name="Bills G."/>
            <person name="Bluhm B."/>
            <person name="Cannon C."/>
            <person name="Castanera R."/>
            <person name="Culley D."/>
            <person name="Daum C."/>
            <person name="Ezra D."/>
            <person name="Gonzalez J."/>
            <person name="Henrissat B."/>
            <person name="Kuo A."/>
            <person name="Liang C."/>
            <person name="Lipzen A."/>
            <person name="Lutzoni F."/>
            <person name="Magnuson J."/>
            <person name="Mondo S."/>
            <person name="Nolan M."/>
            <person name="Ohm R."/>
            <person name="Pangilinan J."/>
            <person name="Park H.-J."/>
            <person name="Ramirez L."/>
            <person name="Alfaro M."/>
            <person name="Sun H."/>
            <person name="Tritt A."/>
            <person name="Yoshinaga Y."/>
            <person name="Zwiers L.-H."/>
            <person name="Turgeon B."/>
            <person name="Goodwin S."/>
            <person name="Spatafora J."/>
            <person name="Crous P."/>
            <person name="Grigoriev I."/>
        </authorList>
    </citation>
    <scope>NUCLEOTIDE SEQUENCE</scope>
    <source>
        <strain evidence="9">CBS 101060</strain>
    </source>
</reference>
<name>A0A9P4S6K0_9PEZI</name>
<dbReference type="GO" id="GO:0016020">
    <property type="term" value="C:membrane"/>
    <property type="evidence" value="ECO:0007669"/>
    <property type="project" value="UniProtKB-SubCell"/>
</dbReference>
<dbReference type="PANTHER" id="PTHR14207:SF1">
    <property type="entry name" value="EMOPAMIL-BINDING PROTEIN-LIKE"/>
    <property type="match status" value="1"/>
</dbReference>
<evidence type="ECO:0000256" key="5">
    <source>
        <dbReference type="ARBA" id="ARBA00023136"/>
    </source>
</evidence>
<dbReference type="EMBL" id="MU006102">
    <property type="protein sequence ID" value="KAF2836860.1"/>
    <property type="molecule type" value="Genomic_DNA"/>
</dbReference>
<protein>
    <submittedName>
        <fullName evidence="9">Emopamil-binding protein</fullName>
    </submittedName>
</protein>
<feature type="transmembrane region" description="Helical" evidence="7">
    <location>
        <begin position="223"/>
        <end position="245"/>
    </location>
</feature>
<feature type="non-terminal residue" evidence="9">
    <location>
        <position position="253"/>
    </location>
</feature>
<dbReference type="InterPro" id="IPR007905">
    <property type="entry name" value="EBP"/>
</dbReference>
<dbReference type="GO" id="GO:0016125">
    <property type="term" value="P:sterol metabolic process"/>
    <property type="evidence" value="ECO:0007669"/>
    <property type="project" value="InterPro"/>
</dbReference>
<feature type="transmembrane region" description="Helical" evidence="7">
    <location>
        <begin position="12"/>
        <end position="33"/>
    </location>
</feature>
<keyword evidence="3 6" id="KW-0812">Transmembrane</keyword>
<feature type="transmembrane region" description="Helical" evidence="7">
    <location>
        <begin position="183"/>
        <end position="203"/>
    </location>
</feature>
<evidence type="ECO:0000313" key="9">
    <source>
        <dbReference type="EMBL" id="KAF2836860.1"/>
    </source>
</evidence>
<dbReference type="Proteomes" id="UP000799429">
    <property type="component" value="Unassembled WGS sequence"/>
</dbReference>
<sequence length="253" mass="28177">PSSGPKIDQTTILSLLAVLAVLLIALLVSKLSLPTPSSKKTRFLFIWHLFDALIHLIFEGSFLWNCFFVSVPLHIHAKTPSGVIPPTDPHRISFTPADVFFLNDRESVYGAAYGTGVLSRLWQEYALADRRWGGVDLGVVSLELLTVFVGAPLAAYVCVLLARGEGEEGMVRGKGDMGLKRVFGGRVAFWMAVLATGELYGGFMTFCPEWLSGSPNLDTSNWMFLWVYLFFFNTLWVWIPLWILYEVYGSVTA</sequence>
<feature type="transmembrane region" description="Helical" evidence="7">
    <location>
        <begin position="139"/>
        <end position="162"/>
    </location>
</feature>
<evidence type="ECO:0000256" key="1">
    <source>
        <dbReference type="ARBA" id="ARBA00004141"/>
    </source>
</evidence>
<dbReference type="Pfam" id="PF05241">
    <property type="entry name" value="EBP"/>
    <property type="match status" value="1"/>
</dbReference>
<evidence type="ECO:0000256" key="6">
    <source>
        <dbReference type="PROSITE-ProRule" id="PRU01087"/>
    </source>
</evidence>
<dbReference type="InterPro" id="IPR033118">
    <property type="entry name" value="EXPERA"/>
</dbReference>
<proteinExistence type="inferred from homology"/>
<comment type="caution">
    <text evidence="9">The sequence shown here is derived from an EMBL/GenBank/DDBJ whole genome shotgun (WGS) entry which is preliminary data.</text>
</comment>
<dbReference type="AlphaFoldDB" id="A0A9P4S6K0"/>
<feature type="non-terminal residue" evidence="9">
    <location>
        <position position="1"/>
    </location>
</feature>
<organism evidence="9 10">
    <name type="scientific">Patellaria atrata CBS 101060</name>
    <dbReference type="NCBI Taxonomy" id="1346257"/>
    <lineage>
        <taxon>Eukaryota</taxon>
        <taxon>Fungi</taxon>
        <taxon>Dikarya</taxon>
        <taxon>Ascomycota</taxon>
        <taxon>Pezizomycotina</taxon>
        <taxon>Dothideomycetes</taxon>
        <taxon>Dothideomycetes incertae sedis</taxon>
        <taxon>Patellariales</taxon>
        <taxon>Patellariaceae</taxon>
        <taxon>Patellaria</taxon>
    </lineage>
</organism>
<evidence type="ECO:0000256" key="3">
    <source>
        <dbReference type="ARBA" id="ARBA00022692"/>
    </source>
</evidence>
<gene>
    <name evidence="9" type="ORF">M501DRAFT_904018</name>
</gene>
<feature type="transmembrane region" description="Helical" evidence="7">
    <location>
        <begin position="45"/>
        <end position="64"/>
    </location>
</feature>
<dbReference type="GO" id="GO:0047750">
    <property type="term" value="F:cholestenol delta-isomerase activity"/>
    <property type="evidence" value="ECO:0007669"/>
    <property type="project" value="InterPro"/>
</dbReference>